<sequence>MSIGKRKPSVHGCPKSARNEGIIITVIFVVIVRTQMRMFPRVGETKANYRATKRLWIVFSSSSSSSSSAAISFLSCARVSCPSARLQQCQTVKNVSVYVYIYYIYKYIIKNNTHECVIE</sequence>
<dbReference type="Proteomes" id="UP000478052">
    <property type="component" value="Unassembled WGS sequence"/>
</dbReference>
<protein>
    <submittedName>
        <fullName evidence="1">Uncharacterized protein</fullName>
    </submittedName>
</protein>
<gene>
    <name evidence="1" type="ORF">FWK35_00017733</name>
</gene>
<comment type="caution">
    <text evidence="1">The sequence shown here is derived from an EMBL/GenBank/DDBJ whole genome shotgun (WGS) entry which is preliminary data.</text>
</comment>
<dbReference type="AlphaFoldDB" id="A0A6G0ZJ92"/>
<dbReference type="EMBL" id="VUJU01000347">
    <property type="protein sequence ID" value="KAF0771039.1"/>
    <property type="molecule type" value="Genomic_DNA"/>
</dbReference>
<accession>A0A6G0ZJ92</accession>
<name>A0A6G0ZJ92_APHCR</name>
<evidence type="ECO:0000313" key="2">
    <source>
        <dbReference type="Proteomes" id="UP000478052"/>
    </source>
</evidence>
<evidence type="ECO:0000313" key="1">
    <source>
        <dbReference type="EMBL" id="KAF0771039.1"/>
    </source>
</evidence>
<keyword evidence="2" id="KW-1185">Reference proteome</keyword>
<reference evidence="1 2" key="1">
    <citation type="submission" date="2019-08" db="EMBL/GenBank/DDBJ databases">
        <title>Whole genome of Aphis craccivora.</title>
        <authorList>
            <person name="Voronova N.V."/>
            <person name="Shulinski R.S."/>
            <person name="Bandarenka Y.V."/>
            <person name="Zhorov D.G."/>
            <person name="Warner D."/>
        </authorList>
    </citation>
    <scope>NUCLEOTIDE SEQUENCE [LARGE SCALE GENOMIC DNA]</scope>
    <source>
        <strain evidence="1">180601</strain>
        <tissue evidence="1">Whole Body</tissue>
    </source>
</reference>
<organism evidence="1 2">
    <name type="scientific">Aphis craccivora</name>
    <name type="common">Cowpea aphid</name>
    <dbReference type="NCBI Taxonomy" id="307492"/>
    <lineage>
        <taxon>Eukaryota</taxon>
        <taxon>Metazoa</taxon>
        <taxon>Ecdysozoa</taxon>
        <taxon>Arthropoda</taxon>
        <taxon>Hexapoda</taxon>
        <taxon>Insecta</taxon>
        <taxon>Pterygota</taxon>
        <taxon>Neoptera</taxon>
        <taxon>Paraneoptera</taxon>
        <taxon>Hemiptera</taxon>
        <taxon>Sternorrhyncha</taxon>
        <taxon>Aphidomorpha</taxon>
        <taxon>Aphidoidea</taxon>
        <taxon>Aphididae</taxon>
        <taxon>Aphidini</taxon>
        <taxon>Aphis</taxon>
        <taxon>Aphis</taxon>
    </lineage>
</organism>
<proteinExistence type="predicted"/>